<gene>
    <name evidence="2" type="ORF">KDAU_00350</name>
</gene>
<evidence type="ECO:0000313" key="3">
    <source>
        <dbReference type="Proteomes" id="UP000287224"/>
    </source>
</evidence>
<accession>A0A401Z7B7</accession>
<feature type="domain" description="HTH-like" evidence="1">
    <location>
        <begin position="38"/>
        <end position="95"/>
    </location>
</feature>
<dbReference type="Proteomes" id="UP000287224">
    <property type="component" value="Unassembled WGS sequence"/>
</dbReference>
<dbReference type="PANTHER" id="PTHR46889">
    <property type="entry name" value="TRANSPOSASE INSF FOR INSERTION SEQUENCE IS3B-RELATED"/>
    <property type="match status" value="1"/>
</dbReference>
<evidence type="ECO:0000259" key="1">
    <source>
        <dbReference type="Pfam" id="PF13276"/>
    </source>
</evidence>
<comment type="caution">
    <text evidence="2">The sequence shown here is derived from an EMBL/GenBank/DDBJ whole genome shotgun (WGS) entry which is preliminary data.</text>
</comment>
<name>A0A401Z7B7_9CHLR</name>
<dbReference type="PANTHER" id="PTHR46889:SF4">
    <property type="entry name" value="TRANSPOSASE INSO FOR INSERTION SEQUENCE ELEMENT IS911B-RELATED"/>
    <property type="match status" value="1"/>
</dbReference>
<evidence type="ECO:0000313" key="2">
    <source>
        <dbReference type="EMBL" id="GCE02706.1"/>
    </source>
</evidence>
<reference evidence="3" key="1">
    <citation type="submission" date="2018-12" db="EMBL/GenBank/DDBJ databases">
        <title>Tengunoibacter tsumagoiensis gen. nov., sp. nov., Dictyobacter kobayashii sp. nov., D. alpinus sp. nov., and D. joshuensis sp. nov. and description of Dictyobacteraceae fam. nov. within the order Ktedonobacterales isolated from Tengu-no-mugimeshi.</title>
        <authorList>
            <person name="Wang C.M."/>
            <person name="Zheng Y."/>
            <person name="Sakai Y."/>
            <person name="Toyoda A."/>
            <person name="Minakuchi Y."/>
            <person name="Abe K."/>
            <person name="Yokota A."/>
            <person name="Yabe S."/>
        </authorList>
    </citation>
    <scope>NUCLEOTIDE SEQUENCE [LARGE SCALE GENOMIC DNA]</scope>
    <source>
        <strain evidence="3">S-27</strain>
    </source>
</reference>
<dbReference type="AlphaFoldDB" id="A0A401Z7B7"/>
<dbReference type="NCBIfam" id="NF033516">
    <property type="entry name" value="transpos_IS3"/>
    <property type="match status" value="1"/>
</dbReference>
<dbReference type="EMBL" id="BIFQ01000001">
    <property type="protein sequence ID" value="GCE02706.1"/>
    <property type="molecule type" value="Genomic_DNA"/>
</dbReference>
<sequence>MFEHQQDFSIKRMCAAFSVSESGYYAWLKREKSQRAKDNELLLQKIEQIFHAHRSVYGSPRIHVALRDQGIPCGRKRVARLMRLHAISAKQRRSRVQTTNSKHSFPLAPNLVKRPFTAEAPDRVWVSDFTYIGTREGWLYLATVLDVY</sequence>
<dbReference type="SUPFAM" id="SSF53098">
    <property type="entry name" value="Ribonuclease H-like"/>
    <property type="match status" value="1"/>
</dbReference>
<proteinExistence type="predicted"/>
<organism evidence="2 3">
    <name type="scientific">Dictyobacter aurantiacus</name>
    <dbReference type="NCBI Taxonomy" id="1936993"/>
    <lineage>
        <taxon>Bacteria</taxon>
        <taxon>Bacillati</taxon>
        <taxon>Chloroflexota</taxon>
        <taxon>Ktedonobacteria</taxon>
        <taxon>Ktedonobacterales</taxon>
        <taxon>Dictyobacteraceae</taxon>
        <taxon>Dictyobacter</taxon>
    </lineage>
</organism>
<keyword evidence="3" id="KW-1185">Reference proteome</keyword>
<protein>
    <recommendedName>
        <fullName evidence="1">HTH-like domain-containing protein</fullName>
    </recommendedName>
</protein>
<dbReference type="InterPro" id="IPR050900">
    <property type="entry name" value="Transposase_IS3/IS150/IS904"/>
</dbReference>
<dbReference type="InterPro" id="IPR025948">
    <property type="entry name" value="HTH-like_dom"/>
</dbReference>
<dbReference type="Pfam" id="PF13276">
    <property type="entry name" value="HTH_21"/>
    <property type="match status" value="1"/>
</dbReference>
<dbReference type="InterPro" id="IPR048020">
    <property type="entry name" value="Transpos_IS3"/>
</dbReference>
<dbReference type="InterPro" id="IPR012337">
    <property type="entry name" value="RNaseH-like_sf"/>
</dbReference>